<evidence type="ECO:0000256" key="4">
    <source>
        <dbReference type="ARBA" id="ARBA00015520"/>
    </source>
</evidence>
<evidence type="ECO:0000313" key="10">
    <source>
        <dbReference type="EMBL" id="KIP03853.1"/>
    </source>
</evidence>
<keyword evidence="11" id="KW-1185">Reference proteome</keyword>
<dbReference type="OrthoDB" id="442677at2759"/>
<evidence type="ECO:0000313" key="11">
    <source>
        <dbReference type="Proteomes" id="UP000053257"/>
    </source>
</evidence>
<protein>
    <recommendedName>
        <fullName evidence="4">Nucleolar protein 12</fullName>
    </recommendedName>
</protein>
<feature type="region of interest" description="Disordered" evidence="8">
    <location>
        <begin position="680"/>
        <end position="807"/>
    </location>
</feature>
<feature type="compositionally biased region" description="Polar residues" evidence="8">
    <location>
        <begin position="690"/>
        <end position="701"/>
    </location>
</feature>
<gene>
    <name evidence="10" type="ORF">PHLGIDRAFT_37234</name>
</gene>
<evidence type="ECO:0000256" key="8">
    <source>
        <dbReference type="SAM" id="MobiDB-lite"/>
    </source>
</evidence>
<evidence type="ECO:0000256" key="1">
    <source>
        <dbReference type="ARBA" id="ARBA00002475"/>
    </source>
</evidence>
<evidence type="ECO:0000256" key="5">
    <source>
        <dbReference type="ARBA" id="ARBA00022884"/>
    </source>
</evidence>
<feature type="compositionally biased region" description="Polar residues" evidence="8">
    <location>
        <begin position="422"/>
        <end position="438"/>
    </location>
</feature>
<accession>A0A0C3PEJ3</accession>
<comment type="subcellular location">
    <subcellularLocation>
        <location evidence="2">Nucleus</location>
        <location evidence="2">Nucleolus</location>
    </subcellularLocation>
</comment>
<feature type="region of interest" description="Disordered" evidence="8">
    <location>
        <begin position="250"/>
        <end position="375"/>
    </location>
</feature>
<sequence length="807" mass="88049">MTTRTITAVGAAGTLTTLTGSKAAPGMQGTVTLTSLTDNSTKWMEIYDPNSGGFKYQNVGSQLYLGIAPGDVYVNGAIVKEVHGDTEASSVLIFMKRTVAYKVETDPQGTSTTLTAYFLTPDKLSGSNNESLWLAANADNTISVTLRAPPVTETVQLWNAHDVLVSHAYQGVISRVKPYLRSHKLALNACLAHSSIMSFSSFLLTTDGKKDKGKSIDKGLDNIFRSTLRAPSSATASTSKFAPEAFVAKSAKKRKLQGQETSSANAKKSRKESRAAPNAENPPEIVQKNTQASKPTSSKAKRPQDEAESSGSDDNKDEDEHQGEGVGGDSDDSDADEGDLSKLVHESVASGGKAKSASAKVKFVPSEETTEQRDARTVFVGNVPVEVVKSRPLRKQFERHILSFVPTAKIESSRFRSVAFQKPTTQLATDDSSSSKTPQKPREKDGRQHDRERAATWRATNGQEDDDATVSSGKTFLTPQEKKRIAFIKQEIHSGVDSVNAYVVFAHPVPVENRPKNLPPPKAAMDPYEAAKTVIKTADGSVFMERTIRVDFARKDKTKALEVADAEMAGDPKATVFVGSLDFACKEEDVRAFFEGLLVAERGQPPESSTESGEPAATNKRPSWVKRVRVIRDKDTLLGKGFCYVQFIDRECVDEVLALEQDRLKFAKRKLRVQRCKTLPGAPKLKPSGWKSSGTEQQKLRTNGPERSRTVSTTPISVPKGDPALGNKIAGLSKEERKKVKSTDADRVARRLAKKKAKSLAEKGVKAKETVRERVRKRPQDKKGAAPEKGKKRVRSNKALTKMNTKK</sequence>
<evidence type="ECO:0000256" key="3">
    <source>
        <dbReference type="ARBA" id="ARBA00007077"/>
    </source>
</evidence>
<feature type="domain" description="RRM" evidence="9">
    <location>
        <begin position="574"/>
        <end position="678"/>
    </location>
</feature>
<feature type="compositionally biased region" description="Basic and acidic residues" evidence="8">
    <location>
        <begin position="440"/>
        <end position="455"/>
    </location>
</feature>
<dbReference type="HOGENOM" id="CLU_018832_0_0_1"/>
<dbReference type="Gene3D" id="3.30.70.330">
    <property type="match status" value="2"/>
</dbReference>
<keyword evidence="5 7" id="KW-0694">RNA-binding</keyword>
<name>A0A0C3PEJ3_PHLG1</name>
<feature type="compositionally biased region" description="Polar residues" evidence="8">
    <location>
        <begin position="287"/>
        <end position="298"/>
    </location>
</feature>
<dbReference type="STRING" id="745531.A0A0C3PEJ3"/>
<feature type="region of interest" description="Disordered" evidence="8">
    <location>
        <begin position="603"/>
        <end position="622"/>
    </location>
</feature>
<dbReference type="AlphaFoldDB" id="A0A0C3PEJ3"/>
<feature type="compositionally biased region" description="Basic and acidic residues" evidence="8">
    <location>
        <begin position="759"/>
        <end position="773"/>
    </location>
</feature>
<dbReference type="GO" id="GO:0019843">
    <property type="term" value="F:rRNA binding"/>
    <property type="evidence" value="ECO:0007669"/>
    <property type="project" value="TreeGrafter"/>
</dbReference>
<proteinExistence type="inferred from homology"/>
<feature type="compositionally biased region" description="Low complexity" evidence="8">
    <location>
        <begin position="347"/>
        <end position="362"/>
    </location>
</feature>
<evidence type="ECO:0000259" key="9">
    <source>
        <dbReference type="PROSITE" id="PS50102"/>
    </source>
</evidence>
<dbReference type="EMBL" id="KN840597">
    <property type="protein sequence ID" value="KIP03853.1"/>
    <property type="molecule type" value="Genomic_DNA"/>
</dbReference>
<dbReference type="PANTHER" id="PTHR23236:SF25">
    <property type="entry name" value="RNA-BINDING PROTEIN 34"/>
    <property type="match status" value="1"/>
</dbReference>
<dbReference type="SMART" id="SM00360">
    <property type="entry name" value="RRM"/>
    <property type="match status" value="1"/>
</dbReference>
<dbReference type="PROSITE" id="PS50102">
    <property type="entry name" value="RRM"/>
    <property type="match status" value="1"/>
</dbReference>
<dbReference type="InterPro" id="IPR012677">
    <property type="entry name" value="Nucleotide-bd_a/b_plait_sf"/>
</dbReference>
<dbReference type="SUPFAM" id="SSF54928">
    <property type="entry name" value="RNA-binding domain, RBD"/>
    <property type="match status" value="1"/>
</dbReference>
<dbReference type="PANTHER" id="PTHR23236">
    <property type="entry name" value="EUKARYOTIC TRANSLATION INITIATION FACTOR 4B/4H"/>
    <property type="match status" value="1"/>
</dbReference>
<feature type="compositionally biased region" description="Polar residues" evidence="8">
    <location>
        <begin position="798"/>
        <end position="807"/>
    </location>
</feature>
<comment type="similarity">
    <text evidence="3">Belongs to the RRM RBM34 family.</text>
</comment>
<keyword evidence="6" id="KW-0539">Nucleus</keyword>
<organism evidence="10 11">
    <name type="scientific">Phlebiopsis gigantea (strain 11061_1 CR5-6)</name>
    <name type="common">White-rot fungus</name>
    <name type="synonym">Peniophora gigantea</name>
    <dbReference type="NCBI Taxonomy" id="745531"/>
    <lineage>
        <taxon>Eukaryota</taxon>
        <taxon>Fungi</taxon>
        <taxon>Dikarya</taxon>
        <taxon>Basidiomycota</taxon>
        <taxon>Agaricomycotina</taxon>
        <taxon>Agaricomycetes</taxon>
        <taxon>Polyporales</taxon>
        <taxon>Phanerochaetaceae</taxon>
        <taxon>Phlebiopsis</taxon>
    </lineage>
</organism>
<evidence type="ECO:0000256" key="6">
    <source>
        <dbReference type="ARBA" id="ARBA00023242"/>
    </source>
</evidence>
<dbReference type="InterPro" id="IPR035979">
    <property type="entry name" value="RBD_domain_sf"/>
</dbReference>
<dbReference type="Proteomes" id="UP000053257">
    <property type="component" value="Unassembled WGS sequence"/>
</dbReference>
<dbReference type="InterPro" id="IPR000504">
    <property type="entry name" value="RRM_dom"/>
</dbReference>
<dbReference type="GO" id="GO:0005730">
    <property type="term" value="C:nucleolus"/>
    <property type="evidence" value="ECO:0007669"/>
    <property type="project" value="UniProtKB-SubCell"/>
</dbReference>
<reference evidence="10 11" key="1">
    <citation type="journal article" date="2014" name="PLoS Genet.">
        <title>Analysis of the Phlebiopsis gigantea genome, transcriptome and secretome provides insight into its pioneer colonization strategies of wood.</title>
        <authorList>
            <person name="Hori C."/>
            <person name="Ishida T."/>
            <person name="Igarashi K."/>
            <person name="Samejima M."/>
            <person name="Suzuki H."/>
            <person name="Master E."/>
            <person name="Ferreira P."/>
            <person name="Ruiz-Duenas F.J."/>
            <person name="Held B."/>
            <person name="Canessa P."/>
            <person name="Larrondo L.F."/>
            <person name="Schmoll M."/>
            <person name="Druzhinina I.S."/>
            <person name="Kubicek C.P."/>
            <person name="Gaskell J.A."/>
            <person name="Kersten P."/>
            <person name="St John F."/>
            <person name="Glasner J."/>
            <person name="Sabat G."/>
            <person name="Splinter BonDurant S."/>
            <person name="Syed K."/>
            <person name="Yadav J."/>
            <person name="Mgbeahuruike A.C."/>
            <person name="Kovalchuk A."/>
            <person name="Asiegbu F.O."/>
            <person name="Lackner G."/>
            <person name="Hoffmeister D."/>
            <person name="Rencoret J."/>
            <person name="Gutierrez A."/>
            <person name="Sun H."/>
            <person name="Lindquist E."/>
            <person name="Barry K."/>
            <person name="Riley R."/>
            <person name="Grigoriev I.V."/>
            <person name="Henrissat B."/>
            <person name="Kues U."/>
            <person name="Berka R.M."/>
            <person name="Martinez A.T."/>
            <person name="Covert S.F."/>
            <person name="Blanchette R.A."/>
            <person name="Cullen D."/>
        </authorList>
    </citation>
    <scope>NUCLEOTIDE SEQUENCE [LARGE SCALE GENOMIC DNA]</scope>
    <source>
        <strain evidence="10 11">11061_1 CR5-6</strain>
    </source>
</reference>
<comment type="function">
    <text evidence="1">Involved in pre-25S rRNA processing.</text>
</comment>
<evidence type="ECO:0000256" key="7">
    <source>
        <dbReference type="PROSITE-ProRule" id="PRU00176"/>
    </source>
</evidence>
<evidence type="ECO:0000256" key="2">
    <source>
        <dbReference type="ARBA" id="ARBA00004604"/>
    </source>
</evidence>
<feature type="region of interest" description="Disordered" evidence="8">
    <location>
        <begin position="421"/>
        <end position="473"/>
    </location>
</feature>
<dbReference type="GO" id="GO:0000463">
    <property type="term" value="P:maturation of LSU-rRNA from tricistronic rRNA transcript (SSU-rRNA, 5.8S rRNA, LSU-rRNA)"/>
    <property type="evidence" value="ECO:0007669"/>
    <property type="project" value="TreeGrafter"/>
</dbReference>
<feature type="compositionally biased region" description="Acidic residues" evidence="8">
    <location>
        <begin position="329"/>
        <end position="338"/>
    </location>
</feature>
<feature type="compositionally biased region" description="Basic and acidic residues" evidence="8">
    <location>
        <begin position="733"/>
        <end position="749"/>
    </location>
</feature>